<dbReference type="AlphaFoldDB" id="A0A061QWK7"/>
<gene>
    <name evidence="8" type="ORF">TSPGSL018_22135</name>
</gene>
<feature type="domain" description="RWP-RK" evidence="7">
    <location>
        <begin position="323"/>
        <end position="407"/>
    </location>
</feature>
<dbReference type="EMBL" id="GBEZ01024090">
    <property type="protein sequence ID" value="JAC62859.1"/>
    <property type="molecule type" value="Transcribed_RNA"/>
</dbReference>
<dbReference type="GO" id="GO:0003700">
    <property type="term" value="F:DNA-binding transcription factor activity"/>
    <property type="evidence" value="ECO:0007669"/>
    <property type="project" value="InterPro"/>
</dbReference>
<keyword evidence="2" id="KW-0805">Transcription regulation</keyword>
<dbReference type="InterPro" id="IPR044607">
    <property type="entry name" value="RKD-like"/>
</dbReference>
<evidence type="ECO:0000256" key="2">
    <source>
        <dbReference type="ARBA" id="ARBA00023015"/>
    </source>
</evidence>
<reference evidence="8" key="1">
    <citation type="submission" date="2014-05" db="EMBL/GenBank/DDBJ databases">
        <title>The transcriptome of the halophilic microalga Tetraselmis sp. GSL018 isolated from the Great Salt Lake, Utah.</title>
        <authorList>
            <person name="Jinkerson R.E."/>
            <person name="D'Adamo S."/>
            <person name="Posewitz M.C."/>
        </authorList>
    </citation>
    <scope>NUCLEOTIDE SEQUENCE</scope>
    <source>
        <strain evidence="8">GSL018</strain>
    </source>
</reference>
<evidence type="ECO:0000259" key="7">
    <source>
        <dbReference type="PROSITE" id="PS51519"/>
    </source>
</evidence>
<keyword evidence="3" id="KW-0175">Coiled coil</keyword>
<sequence>MTSAPAAFTVRHGNSNFWLPSQLPNGCADLNDLWSFSPIFGEPSQGGCTLQPPEHVASNNLSLQPGCGQGETTFCQFQDIEPKSLLTAPPKVVWPPCVVMGGAPQSSWQRVAEDLQRISDLLPDAQQLVSTKLHQSEKEDDADKFSEAIHQFRSSLEDGIACLRRKQCDGSGALGTAVSLDVPCVETALIPDSDMLLLGDLPLHFETKPGDSSCLDHSKLRSHGCDSNPCSSGQGNFLTEQGDPYAAASAAMRWASDFIDSRKGLYTYGKDLLDVGSCPDALLQDTCQPLQSIPAPSRNTTFPDCAPPEANFFPGQKRKRHNLEARPVDRQRLQSTEKVLTWEKVSSLFNLTIEEAAAQLGVCTTLVKRACRKHGVVRWPGRKYKALLNDINKIMEMPDTGSLLQRWREHNNGPWPNIQAEHHSRMRQLFDFQTQKFEILKLPLPPEWILRPDCTSPQHASSGS</sequence>
<evidence type="ECO:0000256" key="5">
    <source>
        <dbReference type="ARBA" id="ARBA00023163"/>
    </source>
</evidence>
<dbReference type="GO" id="GO:0003677">
    <property type="term" value="F:DNA binding"/>
    <property type="evidence" value="ECO:0007669"/>
    <property type="project" value="UniProtKB-KW"/>
</dbReference>
<accession>A0A061QWK7</accession>
<evidence type="ECO:0000313" key="8">
    <source>
        <dbReference type="EMBL" id="JAC62859.1"/>
    </source>
</evidence>
<dbReference type="PANTHER" id="PTHR46373:SF9">
    <property type="entry name" value="OS01G0246500 PROTEIN"/>
    <property type="match status" value="1"/>
</dbReference>
<keyword evidence="5" id="KW-0804">Transcription</keyword>
<evidence type="ECO:0000256" key="6">
    <source>
        <dbReference type="ARBA" id="ARBA00023242"/>
    </source>
</evidence>
<keyword evidence="4" id="KW-0238">DNA-binding</keyword>
<dbReference type="PROSITE" id="PS51519">
    <property type="entry name" value="RWP_RK"/>
    <property type="match status" value="1"/>
</dbReference>
<name>A0A061QWK7_9CHLO</name>
<evidence type="ECO:0000256" key="1">
    <source>
        <dbReference type="ARBA" id="ARBA00004049"/>
    </source>
</evidence>
<dbReference type="Pfam" id="PF02042">
    <property type="entry name" value="RWP-RK"/>
    <property type="match status" value="1"/>
</dbReference>
<dbReference type="InterPro" id="IPR003035">
    <property type="entry name" value="RWP-RK_dom"/>
</dbReference>
<evidence type="ECO:0000256" key="3">
    <source>
        <dbReference type="ARBA" id="ARBA00023054"/>
    </source>
</evidence>
<protein>
    <recommendedName>
        <fullName evidence="7">RWP-RK domain-containing protein</fullName>
    </recommendedName>
</protein>
<keyword evidence="6" id="KW-0539">Nucleus</keyword>
<proteinExistence type="predicted"/>
<evidence type="ECO:0000256" key="4">
    <source>
        <dbReference type="ARBA" id="ARBA00023125"/>
    </source>
</evidence>
<organism evidence="8">
    <name type="scientific">Tetraselmis sp. GSL018</name>
    <dbReference type="NCBI Taxonomy" id="582737"/>
    <lineage>
        <taxon>Eukaryota</taxon>
        <taxon>Viridiplantae</taxon>
        <taxon>Chlorophyta</taxon>
        <taxon>core chlorophytes</taxon>
        <taxon>Chlorodendrophyceae</taxon>
        <taxon>Chlorodendrales</taxon>
        <taxon>Chlorodendraceae</taxon>
        <taxon>Tetraselmis</taxon>
    </lineage>
</organism>
<comment type="function">
    <text evidence="1">Putative transcription factor.</text>
</comment>
<dbReference type="PANTHER" id="PTHR46373">
    <property type="entry name" value="PROTEIN RKD4"/>
    <property type="match status" value="1"/>
</dbReference>